<dbReference type="InterPro" id="IPR014721">
    <property type="entry name" value="Ribsml_uS5_D2-typ_fold_subgr"/>
</dbReference>
<keyword evidence="4 15" id="KW-0444">Lipid biosynthesis</keyword>
<evidence type="ECO:0000256" key="3">
    <source>
        <dbReference type="ARBA" id="ARBA00012296"/>
    </source>
</evidence>
<evidence type="ECO:0000256" key="14">
    <source>
        <dbReference type="PIRNR" id="PIRNR015950"/>
    </source>
</evidence>
<keyword evidence="9 14" id="KW-0443">Lipid metabolism</keyword>
<evidence type="ECO:0000256" key="5">
    <source>
        <dbReference type="ARBA" id="ARBA00022741"/>
    </source>
</evidence>
<evidence type="ECO:0000256" key="10">
    <source>
        <dbReference type="ARBA" id="ARBA00023166"/>
    </source>
</evidence>
<evidence type="ECO:0000256" key="12">
    <source>
        <dbReference type="ARBA" id="ARBA00023239"/>
    </source>
</evidence>
<comment type="pathway">
    <text evidence="1 15">Isoprenoid biosynthesis; isopentenyl diphosphate biosynthesis via mevalonate pathway; isopentenyl diphosphate from (R)-mevalonate: step 3/3.</text>
</comment>
<comment type="similarity">
    <text evidence="2 14 15">Belongs to the diphosphomevalonate decarboxylase family.</text>
</comment>
<keyword evidence="12 14" id="KW-0456">Lyase</keyword>
<evidence type="ECO:0000256" key="7">
    <source>
        <dbReference type="ARBA" id="ARBA00022955"/>
    </source>
</evidence>
<dbReference type="PANTHER" id="PTHR10977">
    <property type="entry name" value="DIPHOSPHOMEVALONATE DECARBOXYLASE"/>
    <property type="match status" value="1"/>
</dbReference>
<keyword evidence="7 15" id="KW-0752">Steroid biosynthesis</keyword>
<evidence type="ECO:0000256" key="6">
    <source>
        <dbReference type="ARBA" id="ARBA00022840"/>
    </source>
</evidence>
<dbReference type="InterPro" id="IPR029765">
    <property type="entry name" value="Mev_diP_decarb"/>
</dbReference>
<dbReference type="Gene3D" id="3.30.230.10">
    <property type="match status" value="1"/>
</dbReference>
<name>A0ABR3GMR6_9PEZI</name>
<protein>
    <recommendedName>
        <fullName evidence="3 14">Diphosphomevalonate decarboxylase</fullName>
        <ecNumber evidence="3 14">4.1.1.33</ecNumber>
    </recommendedName>
</protein>
<organism evidence="18 19">
    <name type="scientific">Discina gigas</name>
    <dbReference type="NCBI Taxonomy" id="1032678"/>
    <lineage>
        <taxon>Eukaryota</taxon>
        <taxon>Fungi</taxon>
        <taxon>Dikarya</taxon>
        <taxon>Ascomycota</taxon>
        <taxon>Pezizomycotina</taxon>
        <taxon>Pezizomycetes</taxon>
        <taxon>Pezizales</taxon>
        <taxon>Discinaceae</taxon>
        <taxon>Discina</taxon>
    </lineage>
</organism>
<dbReference type="InterPro" id="IPR036554">
    <property type="entry name" value="GHMP_kinase_C_sf"/>
</dbReference>
<evidence type="ECO:0000259" key="17">
    <source>
        <dbReference type="Pfam" id="PF22700"/>
    </source>
</evidence>
<dbReference type="SUPFAM" id="SSF54211">
    <property type="entry name" value="Ribosomal protein S5 domain 2-like"/>
    <property type="match status" value="1"/>
</dbReference>
<dbReference type="NCBIfam" id="TIGR01240">
    <property type="entry name" value="mevDPdecarb"/>
    <property type="match status" value="1"/>
</dbReference>
<dbReference type="Gene3D" id="3.30.70.890">
    <property type="entry name" value="GHMP kinase, C-terminal domain"/>
    <property type="match status" value="1"/>
</dbReference>
<feature type="domain" description="Mvd1 C-terminal" evidence="16">
    <location>
        <begin position="198"/>
        <end position="376"/>
    </location>
</feature>
<evidence type="ECO:0000313" key="18">
    <source>
        <dbReference type="EMBL" id="KAL0637188.1"/>
    </source>
</evidence>
<dbReference type="EC" id="4.1.1.33" evidence="3 14"/>
<evidence type="ECO:0000256" key="15">
    <source>
        <dbReference type="RuleBase" id="RU363086"/>
    </source>
</evidence>
<keyword evidence="8 15" id="KW-0756">Sterol biosynthesis</keyword>
<reference evidence="18 19" key="1">
    <citation type="submission" date="2024-02" db="EMBL/GenBank/DDBJ databases">
        <title>Discinaceae phylogenomics.</title>
        <authorList>
            <person name="Dirks A.C."/>
            <person name="James T.Y."/>
        </authorList>
    </citation>
    <scope>NUCLEOTIDE SEQUENCE [LARGE SCALE GENOMIC DNA]</scope>
    <source>
        <strain evidence="18 19">ACD0624</strain>
    </source>
</reference>
<evidence type="ECO:0000313" key="19">
    <source>
        <dbReference type="Proteomes" id="UP001447188"/>
    </source>
</evidence>
<proteinExistence type="inferred from homology"/>
<dbReference type="InterPro" id="IPR005935">
    <property type="entry name" value="Mev_decarb"/>
</dbReference>
<evidence type="ECO:0000259" key="16">
    <source>
        <dbReference type="Pfam" id="PF18376"/>
    </source>
</evidence>
<dbReference type="GO" id="GO:0004163">
    <property type="term" value="F:diphosphomevalonate decarboxylase activity"/>
    <property type="evidence" value="ECO:0007669"/>
    <property type="project" value="UniProtKB-EC"/>
</dbReference>
<evidence type="ECO:0000256" key="13">
    <source>
        <dbReference type="ARBA" id="ARBA00048416"/>
    </source>
</evidence>
<keyword evidence="6 14" id="KW-0067">ATP-binding</keyword>
<dbReference type="Pfam" id="PF22700">
    <property type="entry name" value="MVD-like_N"/>
    <property type="match status" value="1"/>
</dbReference>
<comment type="caution">
    <text evidence="18">The sequence shown here is derived from an EMBL/GenBank/DDBJ whole genome shotgun (WGS) entry which is preliminary data.</text>
</comment>
<dbReference type="Pfam" id="PF18376">
    <property type="entry name" value="MDD_C"/>
    <property type="match status" value="1"/>
</dbReference>
<dbReference type="InterPro" id="IPR053859">
    <property type="entry name" value="MVD-like_N"/>
</dbReference>
<keyword evidence="11 15" id="KW-0753">Steroid metabolism</keyword>
<evidence type="ECO:0000256" key="2">
    <source>
        <dbReference type="ARBA" id="ARBA00008831"/>
    </source>
</evidence>
<keyword evidence="10 15" id="KW-1207">Sterol metabolism</keyword>
<dbReference type="Proteomes" id="UP001447188">
    <property type="component" value="Unassembled WGS sequence"/>
</dbReference>
<feature type="domain" description="Diphosphomevalonate decarboxylase-like N-terminal" evidence="17">
    <location>
        <begin position="13"/>
        <end position="183"/>
    </location>
</feature>
<keyword evidence="5 14" id="KW-0547">Nucleotide-binding</keyword>
<comment type="catalytic activity">
    <reaction evidence="13">
        <text>(R)-5-diphosphomevalonate + ATP = isopentenyl diphosphate + ADP + phosphate + CO2</text>
        <dbReference type="Rhea" id="RHEA:23732"/>
        <dbReference type="ChEBI" id="CHEBI:16526"/>
        <dbReference type="ChEBI" id="CHEBI:30616"/>
        <dbReference type="ChEBI" id="CHEBI:43474"/>
        <dbReference type="ChEBI" id="CHEBI:57557"/>
        <dbReference type="ChEBI" id="CHEBI:128769"/>
        <dbReference type="ChEBI" id="CHEBI:456216"/>
        <dbReference type="EC" id="4.1.1.33"/>
    </reaction>
    <physiologicalReaction direction="left-to-right" evidence="13">
        <dbReference type="Rhea" id="RHEA:23733"/>
    </physiologicalReaction>
</comment>
<accession>A0ABR3GMR6</accession>
<evidence type="ECO:0000256" key="9">
    <source>
        <dbReference type="ARBA" id="ARBA00023098"/>
    </source>
</evidence>
<evidence type="ECO:0000256" key="8">
    <source>
        <dbReference type="ARBA" id="ARBA00023011"/>
    </source>
</evidence>
<sequence>MADSKIYTASTTAPVNIAVIKYWGKRDTKLNLPTNSSLSVTLSQSDLRTHTSAACSSIFTENRLYLNREPQDVSGARQQACFRELRVLRAALEAADPTLPKLSTYNVHIVSENNFPTAAGLASSAAGFAALVRALADLYCLQNTPTELSRIARQGSGSACRSLFGGYVAWEQGHAADGSDSLAVQVAPASHWPGMRAAILVVSAAKKDVSSTSGMQATVATSGLFRHRAEVVVPARMEAMKAAIQKRNFEAFAELTMADSNQFHAVCLDTLPPIFYLNDVSRAAIRVVEEINRVAGKSIAAYTFDAGPNCVIYYEQENEAAILGVLKPYTSGVSGWGDRRETVHARIPEGFNAALCEPLKEGVSRVILTGVGEGPVKTEESLIGADGLPLAL</sequence>
<evidence type="ECO:0000256" key="4">
    <source>
        <dbReference type="ARBA" id="ARBA00022516"/>
    </source>
</evidence>
<dbReference type="SUPFAM" id="SSF55060">
    <property type="entry name" value="GHMP Kinase, C-terminal domain"/>
    <property type="match status" value="1"/>
</dbReference>
<keyword evidence="19" id="KW-1185">Reference proteome</keyword>
<dbReference type="InterPro" id="IPR041431">
    <property type="entry name" value="Mvd1_C"/>
</dbReference>
<evidence type="ECO:0000256" key="11">
    <source>
        <dbReference type="ARBA" id="ARBA00023221"/>
    </source>
</evidence>
<dbReference type="InterPro" id="IPR020568">
    <property type="entry name" value="Ribosomal_Su5_D2-typ_SF"/>
</dbReference>
<gene>
    <name evidence="18" type="primary">MVD1</name>
    <name evidence="18" type="ORF">Q9L58_003837</name>
</gene>
<dbReference type="EMBL" id="JBBBZM010000038">
    <property type="protein sequence ID" value="KAL0637188.1"/>
    <property type="molecule type" value="Genomic_DNA"/>
</dbReference>
<evidence type="ECO:0000256" key="1">
    <source>
        <dbReference type="ARBA" id="ARBA00005055"/>
    </source>
</evidence>
<dbReference type="PANTHER" id="PTHR10977:SF3">
    <property type="entry name" value="DIPHOSPHOMEVALONATE DECARBOXYLASE"/>
    <property type="match status" value="1"/>
</dbReference>
<dbReference type="PIRSF" id="PIRSF015950">
    <property type="entry name" value="Mev_P_decrbx"/>
    <property type="match status" value="1"/>
</dbReference>